<sequence length="408" mass="47629">MMDSSLEISSSVRLLLEQVIRLGFMAWGCVALGAELDPLIEECLCLRIQTKNSDINDLAEDLAISWTSINEYLRWAEWFSKFSFNVIHIKGKANVLADILTRPPEITISKPIEMIPKPIEVFMFQPSSSKGKGKKKNTQNQPSPFSIPCQPNSHPLEVLSLILEKRFHKEAMNMMLSYQLSVFRDFGGLFLKPLGLHPDYPFINPLKFQFGEFPEEFKWMFCPEMKNLARFFKWFYPLEQWADMIMFEFLKNARFQWIVIIFYKPQYFKQNGPATHLGAFPSTWIHKMYFSEVYENPYDLKDLQKYLCQINIIIHSEIWPSGNSQAPWDVQRNPPTPYQEQLKDALREYHSNIPGPKEWSQEYPMYCSQAVQDTPAWKDIHEDTSSWKDVHEMASPNCNTPNPSPSPN</sequence>
<feature type="compositionally biased region" description="Polar residues" evidence="1">
    <location>
        <begin position="138"/>
        <end position="147"/>
    </location>
</feature>
<feature type="compositionally biased region" description="Basic and acidic residues" evidence="1">
    <location>
        <begin position="382"/>
        <end position="392"/>
    </location>
</feature>
<proteinExistence type="predicted"/>
<dbReference type="Proteomes" id="UP000593568">
    <property type="component" value="Unassembled WGS sequence"/>
</dbReference>
<dbReference type="AlphaFoldDB" id="A0A7J9F2M4"/>
<keyword evidence="3" id="KW-1185">Reference proteome</keyword>
<gene>
    <name evidence="2" type="ORF">Gotri_003682</name>
</gene>
<accession>A0A7J9F2M4</accession>
<feature type="region of interest" description="Disordered" evidence="1">
    <location>
        <begin position="126"/>
        <end position="147"/>
    </location>
</feature>
<feature type="region of interest" description="Disordered" evidence="1">
    <location>
        <begin position="382"/>
        <end position="408"/>
    </location>
</feature>
<evidence type="ECO:0000313" key="3">
    <source>
        <dbReference type="Proteomes" id="UP000593568"/>
    </source>
</evidence>
<name>A0A7J9F2M4_9ROSI</name>
<evidence type="ECO:0000256" key="1">
    <source>
        <dbReference type="SAM" id="MobiDB-lite"/>
    </source>
</evidence>
<protein>
    <submittedName>
        <fullName evidence="2">Uncharacterized protein</fullName>
    </submittedName>
</protein>
<organism evidence="2 3">
    <name type="scientific">Gossypium trilobum</name>
    <dbReference type="NCBI Taxonomy" id="34281"/>
    <lineage>
        <taxon>Eukaryota</taxon>
        <taxon>Viridiplantae</taxon>
        <taxon>Streptophyta</taxon>
        <taxon>Embryophyta</taxon>
        <taxon>Tracheophyta</taxon>
        <taxon>Spermatophyta</taxon>
        <taxon>Magnoliopsida</taxon>
        <taxon>eudicotyledons</taxon>
        <taxon>Gunneridae</taxon>
        <taxon>Pentapetalae</taxon>
        <taxon>rosids</taxon>
        <taxon>malvids</taxon>
        <taxon>Malvales</taxon>
        <taxon>Malvaceae</taxon>
        <taxon>Malvoideae</taxon>
        <taxon>Gossypium</taxon>
    </lineage>
</organism>
<reference evidence="2 3" key="1">
    <citation type="journal article" date="2019" name="Genome Biol. Evol.">
        <title>Insights into the evolution of the New World diploid cottons (Gossypium, subgenus Houzingenia) based on genome sequencing.</title>
        <authorList>
            <person name="Grover C.E."/>
            <person name="Arick M.A. 2nd"/>
            <person name="Thrash A."/>
            <person name="Conover J.L."/>
            <person name="Sanders W.S."/>
            <person name="Peterson D.G."/>
            <person name="Frelichowski J.E."/>
            <person name="Scheffler J.A."/>
            <person name="Scheffler B.E."/>
            <person name="Wendel J.F."/>
        </authorList>
    </citation>
    <scope>NUCLEOTIDE SEQUENCE [LARGE SCALE GENOMIC DNA]</scope>
    <source>
        <strain evidence="2">8</strain>
        <tissue evidence="2">Leaf</tissue>
    </source>
</reference>
<comment type="caution">
    <text evidence="2">The sequence shown here is derived from an EMBL/GenBank/DDBJ whole genome shotgun (WGS) entry which is preliminary data.</text>
</comment>
<dbReference type="EMBL" id="JABEZW010000011">
    <property type="protein sequence ID" value="MBA0779431.1"/>
    <property type="molecule type" value="Genomic_DNA"/>
</dbReference>
<evidence type="ECO:0000313" key="2">
    <source>
        <dbReference type="EMBL" id="MBA0779431.1"/>
    </source>
</evidence>